<name>X1V510_9ZZZZ</name>
<comment type="caution">
    <text evidence="1">The sequence shown here is derived from an EMBL/GenBank/DDBJ whole genome shotgun (WGS) entry which is preliminary data.</text>
</comment>
<sequence>MAVLARTTKATRAAAQMRSVLLSGEELRGIVLPAHGLTWDISQRETASMMAK</sequence>
<protein>
    <submittedName>
        <fullName evidence="1">Uncharacterized protein</fullName>
    </submittedName>
</protein>
<dbReference type="AlphaFoldDB" id="X1V510"/>
<reference evidence="1" key="1">
    <citation type="journal article" date="2014" name="Front. Microbiol.">
        <title>High frequency of phylogenetically diverse reductive dehalogenase-homologous genes in deep subseafloor sedimentary metagenomes.</title>
        <authorList>
            <person name="Kawai M."/>
            <person name="Futagami T."/>
            <person name="Toyoda A."/>
            <person name="Takaki Y."/>
            <person name="Nishi S."/>
            <person name="Hori S."/>
            <person name="Arai W."/>
            <person name="Tsubouchi T."/>
            <person name="Morono Y."/>
            <person name="Uchiyama I."/>
            <person name="Ito T."/>
            <person name="Fujiyama A."/>
            <person name="Inagaki F."/>
            <person name="Takami H."/>
        </authorList>
    </citation>
    <scope>NUCLEOTIDE SEQUENCE</scope>
    <source>
        <strain evidence="1">Expedition CK06-06</strain>
    </source>
</reference>
<organism evidence="1">
    <name type="scientific">marine sediment metagenome</name>
    <dbReference type="NCBI Taxonomy" id="412755"/>
    <lineage>
        <taxon>unclassified sequences</taxon>
        <taxon>metagenomes</taxon>
        <taxon>ecological metagenomes</taxon>
    </lineage>
</organism>
<proteinExistence type="predicted"/>
<dbReference type="EMBL" id="BARW01037509">
    <property type="protein sequence ID" value="GAJ24804.1"/>
    <property type="molecule type" value="Genomic_DNA"/>
</dbReference>
<gene>
    <name evidence="1" type="ORF">S12H4_57888</name>
</gene>
<evidence type="ECO:0000313" key="1">
    <source>
        <dbReference type="EMBL" id="GAJ24804.1"/>
    </source>
</evidence>
<accession>X1V510</accession>